<sequence length="193" mass="20311">MSKAAWLARGLTAALAVLQTGTAGAETLSRLDENGCPLSLEAANPASLQVRTTEACTVSASRLQALLDQGLTHAAGRADIQPRSLFLGRLLHYPWLVSALLDAAARSAQWDATLGSARNGQDNQLVAQLLSQSEALQTLHSSLEQAGYRLLSVSVEKVLVAEQADLPQPLPAGAQGKLPFDAQLWLVIAPSTP</sequence>
<feature type="chain" id="PRO_5026290266" evidence="1">
    <location>
        <begin position="26"/>
        <end position="193"/>
    </location>
</feature>
<organism evidence="2 3">
    <name type="scientific">Pseudomonas xionganensis</name>
    <dbReference type="NCBI Taxonomy" id="2654845"/>
    <lineage>
        <taxon>Bacteria</taxon>
        <taxon>Pseudomonadati</taxon>
        <taxon>Pseudomonadota</taxon>
        <taxon>Gammaproteobacteria</taxon>
        <taxon>Pseudomonadales</taxon>
        <taxon>Pseudomonadaceae</taxon>
        <taxon>Pseudomonas</taxon>
    </lineage>
</organism>
<gene>
    <name evidence="2" type="ORF">GJV18_11465</name>
</gene>
<keyword evidence="1" id="KW-0732">Signal</keyword>
<accession>A0A6I4KU77</accession>
<dbReference type="Proteomes" id="UP000429555">
    <property type="component" value="Unassembled WGS sequence"/>
</dbReference>
<feature type="signal peptide" evidence="1">
    <location>
        <begin position="1"/>
        <end position="25"/>
    </location>
</feature>
<proteinExistence type="predicted"/>
<evidence type="ECO:0000313" key="3">
    <source>
        <dbReference type="Proteomes" id="UP000429555"/>
    </source>
</evidence>
<dbReference type="AlphaFoldDB" id="A0A6I4KU77"/>
<keyword evidence="3" id="KW-1185">Reference proteome</keyword>
<comment type="caution">
    <text evidence="2">The sequence shown here is derived from an EMBL/GenBank/DDBJ whole genome shotgun (WGS) entry which is preliminary data.</text>
</comment>
<name>A0A6I4KU77_9PSED</name>
<reference evidence="2 3" key="1">
    <citation type="submission" date="2019-11" db="EMBL/GenBank/DDBJ databases">
        <title>Pseudomonas flavidum sp. nov., isolated from Baiyang Lake.</title>
        <authorList>
            <person name="Zhao Y."/>
        </authorList>
    </citation>
    <scope>NUCLEOTIDE SEQUENCE [LARGE SCALE GENOMIC DNA]</scope>
    <source>
        <strain evidence="3">R-22-3 w-18</strain>
    </source>
</reference>
<protein>
    <submittedName>
        <fullName evidence="2">Uncharacterized protein</fullName>
    </submittedName>
</protein>
<dbReference type="RefSeq" id="WP_160345520.1">
    <property type="nucleotide sequence ID" value="NZ_WKJZ01000001.1"/>
</dbReference>
<evidence type="ECO:0000313" key="2">
    <source>
        <dbReference type="EMBL" id="MVW75935.1"/>
    </source>
</evidence>
<dbReference type="EMBL" id="WKJZ01000001">
    <property type="protein sequence ID" value="MVW75935.1"/>
    <property type="molecule type" value="Genomic_DNA"/>
</dbReference>
<evidence type="ECO:0000256" key="1">
    <source>
        <dbReference type="SAM" id="SignalP"/>
    </source>
</evidence>